<evidence type="ECO:0000313" key="7">
    <source>
        <dbReference type="Proteomes" id="UP000678499"/>
    </source>
</evidence>
<dbReference type="InterPro" id="IPR013320">
    <property type="entry name" value="ConA-like_dom_sf"/>
</dbReference>
<sequence>MTVSQVYFLQPEGAVLRITTVLVRDRGMYECSAENAGGVAKGYGLLEVERREAPVIEMNPAATQNTIDGASVLFQCRVTAGIPTPRIIWKRADGSPLPTNSEVLQGGVLRFNQVQGPEQGQYLCTAENVAGSTSAIATLNIQGRPVVEILNDKPLMTAEGSRVALLCRASGNPPPTVSWRRYDGGPLYSQGSAGGAPQSAQYMIERVTREDEGVYVCSARNQAGEAEDRLNLIVERAQRPELPNMPPYRPEETLRIDQPVFVVLHGHRAEMTCNIIADDSPGVKYTINWRRADGKQMNRNHRIVNGTLYIEEVLRDDQGVYECYVLNNGVESKAAVRCRLEVLAPPSVDLVPSKQTVRPGDDASISCVARGDEPIKKQWTRTDGVMSSRVKTANGRIMFRGIQLGDAGKYVCTASNAAGVAEGIAEVIVNEQVPFISADQNNVRTYVGSTATLKCNVARLDNAYLVDWSRQSLSLPRSAIIDGPTMRLRSVQISDSGVYICSIRDPETGRESTDSIRLEVEQISNIAIRITPSQSIIRQGDDMEVSCSVSGDPLATVTWSKDGQMASNVKVENNRFIIDNVRLENGGIYRCTATTNAGTFHEDYLLAIQCKYDFVARKLDPRSAFKFLNDLNYFLQVHFFPTSATPEFPMDAEQLSVQTRSSPYGAKVALDCKTSLEPPVAYVWSKQDGPLPKHSVNSGSRLTIQFVKAEDAGTYVCTARSNGMTVDIPTILVVTGVVPFFVQAPLSYMQFKTLPESYKAFKIEISFKPENPNGLILYNGQTSNGVGGDFISFGLNDGVPTFRYNLGSGPAVIRGTKPVKMGSWHTVTLNRNGKNGNMIVDGVGPVVGVSPGRHEGLDLVEPLFLGGVPDFSKINKLNGFESGFVGE</sequence>
<feature type="domain" description="Ig-like" evidence="5">
    <location>
        <begin position="646"/>
        <end position="727"/>
    </location>
</feature>
<dbReference type="Gene3D" id="2.60.40.10">
    <property type="entry name" value="Immunoglobulins"/>
    <property type="match status" value="7"/>
</dbReference>
<reference evidence="6" key="1">
    <citation type="submission" date="2020-11" db="EMBL/GenBank/DDBJ databases">
        <authorList>
            <person name="Tran Van P."/>
        </authorList>
    </citation>
    <scope>NUCLEOTIDE SEQUENCE</scope>
</reference>
<dbReference type="EMBL" id="OA885065">
    <property type="protein sequence ID" value="CAD7281622.1"/>
    <property type="molecule type" value="Genomic_DNA"/>
</dbReference>
<evidence type="ECO:0000313" key="6">
    <source>
        <dbReference type="EMBL" id="CAD7281622.1"/>
    </source>
</evidence>
<dbReference type="Pfam" id="PF13927">
    <property type="entry name" value="Ig_3"/>
    <property type="match status" value="3"/>
</dbReference>
<dbReference type="FunFam" id="2.60.40.10:FF:000032">
    <property type="entry name" value="palladin isoform X1"/>
    <property type="match status" value="1"/>
</dbReference>
<dbReference type="SMART" id="SM00408">
    <property type="entry name" value="IGc2"/>
    <property type="match status" value="7"/>
</dbReference>
<evidence type="ECO:0000256" key="2">
    <source>
        <dbReference type="ARBA" id="ARBA00023319"/>
    </source>
</evidence>
<feature type="domain" description="Ig-like" evidence="5">
    <location>
        <begin position="54"/>
        <end position="140"/>
    </location>
</feature>
<dbReference type="Pfam" id="PF13895">
    <property type="entry name" value="Ig_2"/>
    <property type="match status" value="1"/>
</dbReference>
<keyword evidence="2" id="KW-0393">Immunoglobulin domain</keyword>
<feature type="domain" description="Ig-like" evidence="5">
    <location>
        <begin position="526"/>
        <end position="607"/>
    </location>
</feature>
<organism evidence="6">
    <name type="scientific">Notodromas monacha</name>
    <dbReference type="NCBI Taxonomy" id="399045"/>
    <lineage>
        <taxon>Eukaryota</taxon>
        <taxon>Metazoa</taxon>
        <taxon>Ecdysozoa</taxon>
        <taxon>Arthropoda</taxon>
        <taxon>Crustacea</taxon>
        <taxon>Oligostraca</taxon>
        <taxon>Ostracoda</taxon>
        <taxon>Podocopa</taxon>
        <taxon>Podocopida</taxon>
        <taxon>Cypridocopina</taxon>
        <taxon>Cypridoidea</taxon>
        <taxon>Cyprididae</taxon>
        <taxon>Notodromas</taxon>
    </lineage>
</organism>
<dbReference type="Pfam" id="PF07679">
    <property type="entry name" value="I-set"/>
    <property type="match status" value="2"/>
</dbReference>
<keyword evidence="7" id="KW-1185">Reference proteome</keyword>
<dbReference type="Pfam" id="PF00054">
    <property type="entry name" value="Laminin_G_1"/>
    <property type="match status" value="1"/>
</dbReference>
<evidence type="ECO:0000259" key="5">
    <source>
        <dbReference type="PROSITE" id="PS50835"/>
    </source>
</evidence>
<dbReference type="PANTHER" id="PTHR10075:SF100">
    <property type="entry name" value="FASCICLIN-2"/>
    <property type="match status" value="1"/>
</dbReference>
<dbReference type="InterPro" id="IPR007110">
    <property type="entry name" value="Ig-like_dom"/>
</dbReference>
<dbReference type="SUPFAM" id="SSF48726">
    <property type="entry name" value="Immunoglobulin"/>
    <property type="match status" value="8"/>
</dbReference>
<accession>A0A7R9BU34</accession>
<feature type="domain" description="Ig-like" evidence="5">
    <location>
        <begin position="346"/>
        <end position="430"/>
    </location>
</feature>
<feature type="domain" description="Laminin G" evidence="4">
    <location>
        <begin position="738"/>
        <end position="887"/>
    </location>
</feature>
<proteinExistence type="predicted"/>
<dbReference type="InterPro" id="IPR013783">
    <property type="entry name" value="Ig-like_fold"/>
</dbReference>
<dbReference type="AlphaFoldDB" id="A0A7R9BU34"/>
<dbReference type="OrthoDB" id="10055367at2759"/>
<dbReference type="SMART" id="SM00282">
    <property type="entry name" value="LamG"/>
    <property type="match status" value="1"/>
</dbReference>
<dbReference type="GO" id="GO:0048468">
    <property type="term" value="P:cell development"/>
    <property type="evidence" value="ECO:0007669"/>
    <property type="project" value="UniProtKB-ARBA"/>
</dbReference>
<keyword evidence="1" id="KW-1015">Disulfide bond</keyword>
<evidence type="ECO:0000256" key="1">
    <source>
        <dbReference type="ARBA" id="ARBA00023157"/>
    </source>
</evidence>
<feature type="domain" description="Ig-like" evidence="5">
    <location>
        <begin position="434"/>
        <end position="517"/>
    </location>
</feature>
<dbReference type="PROSITE" id="PS50025">
    <property type="entry name" value="LAM_G_DOMAIN"/>
    <property type="match status" value="1"/>
</dbReference>
<gene>
    <name evidence="6" type="ORF">NMOB1V02_LOCUS9262</name>
</gene>
<protein>
    <recommendedName>
        <fullName evidence="8">Basement membrane-specific heparan sulfate proteoglycan core protein</fullName>
    </recommendedName>
</protein>
<dbReference type="CDD" id="cd00110">
    <property type="entry name" value="LamG"/>
    <property type="match status" value="1"/>
</dbReference>
<dbReference type="InterPro" id="IPR001791">
    <property type="entry name" value="Laminin_G"/>
</dbReference>
<evidence type="ECO:0000256" key="3">
    <source>
        <dbReference type="PROSITE-ProRule" id="PRU00122"/>
    </source>
</evidence>
<dbReference type="PROSITE" id="PS50835">
    <property type="entry name" value="IG_LIKE"/>
    <property type="match status" value="7"/>
</dbReference>
<dbReference type="Proteomes" id="UP000678499">
    <property type="component" value="Unassembled WGS sequence"/>
</dbReference>
<dbReference type="InterPro" id="IPR036179">
    <property type="entry name" value="Ig-like_dom_sf"/>
</dbReference>
<dbReference type="EMBL" id="CAJPEX010003028">
    <property type="protein sequence ID" value="CAG0921774.1"/>
    <property type="molecule type" value="Genomic_DNA"/>
</dbReference>
<feature type="domain" description="Ig-like" evidence="5">
    <location>
        <begin position="145"/>
        <end position="231"/>
    </location>
</feature>
<name>A0A7R9BU34_9CRUS</name>
<dbReference type="InterPro" id="IPR003598">
    <property type="entry name" value="Ig_sub2"/>
</dbReference>
<evidence type="ECO:0000259" key="4">
    <source>
        <dbReference type="PROSITE" id="PS50025"/>
    </source>
</evidence>
<dbReference type="PANTHER" id="PTHR10075">
    <property type="entry name" value="BASIGIN RELATED"/>
    <property type="match status" value="1"/>
</dbReference>
<feature type="domain" description="Ig-like" evidence="5">
    <location>
        <begin position="250"/>
        <end position="337"/>
    </location>
</feature>
<dbReference type="InterPro" id="IPR003599">
    <property type="entry name" value="Ig_sub"/>
</dbReference>
<evidence type="ECO:0008006" key="8">
    <source>
        <dbReference type="Google" id="ProtNLM"/>
    </source>
</evidence>
<dbReference type="SUPFAM" id="SSF49899">
    <property type="entry name" value="Concanavalin A-like lectins/glucanases"/>
    <property type="match status" value="1"/>
</dbReference>
<dbReference type="SMART" id="SM00409">
    <property type="entry name" value="IG"/>
    <property type="match status" value="8"/>
</dbReference>
<dbReference type="Gene3D" id="2.60.120.200">
    <property type="match status" value="1"/>
</dbReference>
<comment type="caution">
    <text evidence="3">Lacks conserved residue(s) required for the propagation of feature annotation.</text>
</comment>
<dbReference type="InterPro" id="IPR013098">
    <property type="entry name" value="Ig_I-set"/>
</dbReference>